<proteinExistence type="predicted"/>
<evidence type="ECO:0000313" key="1">
    <source>
        <dbReference type="EMBL" id="MBO8425009.1"/>
    </source>
</evidence>
<dbReference type="EMBL" id="JADINC010000016">
    <property type="protein sequence ID" value="MBO8425009.1"/>
    <property type="molecule type" value="Genomic_DNA"/>
</dbReference>
<evidence type="ECO:0000313" key="2">
    <source>
        <dbReference type="Proteomes" id="UP000823630"/>
    </source>
</evidence>
<organism evidence="1 2">
    <name type="scientific">Candidatus Enterousia avistercoris</name>
    <dbReference type="NCBI Taxonomy" id="2840788"/>
    <lineage>
        <taxon>Bacteria</taxon>
        <taxon>Pseudomonadati</taxon>
        <taxon>Pseudomonadota</taxon>
        <taxon>Alphaproteobacteria</taxon>
        <taxon>Candidatus Enterousia</taxon>
    </lineage>
</organism>
<comment type="caution">
    <text evidence="1">The sequence shown here is derived from an EMBL/GenBank/DDBJ whole genome shotgun (WGS) entry which is preliminary data.</text>
</comment>
<protein>
    <submittedName>
        <fullName evidence="1">Uncharacterized protein</fullName>
    </submittedName>
</protein>
<sequence length="241" mass="27465">MPDGTYILGLQNTPIGVPQPIQSIMPSAQPFDIVATFPNSSVVIVCRKPDGVNNTIGQLHMLDYKTGIIEQNTIDGVNTIAYNTLDQHFYIFNRLVPANSDTLVRWLIFQHQSNKDAAKELLNNQGCLQIINTNSPGIKLGTITLQQPKKKSPLCHPHTKLRKRAHRINRKNIQRTGARQKIKVRKKMTVPYSLQHKNPIRYTSQTLNKSYTDILLNLVNEIAQRARQIQMRLISQRQRTV</sequence>
<dbReference type="Proteomes" id="UP000823630">
    <property type="component" value="Unassembled WGS sequence"/>
</dbReference>
<gene>
    <name evidence="1" type="ORF">IAC69_00835</name>
</gene>
<accession>A0A9D9DGX1</accession>
<reference evidence="1" key="1">
    <citation type="submission" date="2020-10" db="EMBL/GenBank/DDBJ databases">
        <authorList>
            <person name="Gilroy R."/>
        </authorList>
    </citation>
    <scope>NUCLEOTIDE SEQUENCE</scope>
    <source>
        <strain evidence="1">8207</strain>
    </source>
</reference>
<dbReference type="AlphaFoldDB" id="A0A9D9DGX1"/>
<name>A0A9D9DGX1_9PROT</name>
<reference evidence="1" key="2">
    <citation type="journal article" date="2021" name="PeerJ">
        <title>Extensive microbial diversity within the chicken gut microbiome revealed by metagenomics and culture.</title>
        <authorList>
            <person name="Gilroy R."/>
            <person name="Ravi A."/>
            <person name="Getino M."/>
            <person name="Pursley I."/>
            <person name="Horton D.L."/>
            <person name="Alikhan N.F."/>
            <person name="Baker D."/>
            <person name="Gharbi K."/>
            <person name="Hall N."/>
            <person name="Watson M."/>
            <person name="Adriaenssens E.M."/>
            <person name="Foster-Nyarko E."/>
            <person name="Jarju S."/>
            <person name="Secka A."/>
            <person name="Antonio M."/>
            <person name="Oren A."/>
            <person name="Chaudhuri R.R."/>
            <person name="La Ragione R."/>
            <person name="Hildebrand F."/>
            <person name="Pallen M.J."/>
        </authorList>
    </citation>
    <scope>NUCLEOTIDE SEQUENCE</scope>
    <source>
        <strain evidence="1">8207</strain>
    </source>
</reference>